<dbReference type="PANTHER" id="PTHR43674">
    <property type="entry name" value="NITRILASE C965.09-RELATED"/>
    <property type="match status" value="1"/>
</dbReference>
<comment type="caution">
    <text evidence="3">The sequence shown here is derived from an EMBL/GenBank/DDBJ whole genome shotgun (WGS) entry which is preliminary data.</text>
</comment>
<keyword evidence="4" id="KW-1185">Reference proteome</keyword>
<keyword evidence="1" id="KW-0378">Hydrolase</keyword>
<dbReference type="PANTHER" id="PTHR43674:SF2">
    <property type="entry name" value="BETA-UREIDOPROPIONASE"/>
    <property type="match status" value="1"/>
</dbReference>
<reference evidence="3 4" key="1">
    <citation type="submission" date="2023-08" db="EMBL/GenBank/DDBJ databases">
        <title>A Necator americanus chromosomal reference genome.</title>
        <authorList>
            <person name="Ilik V."/>
            <person name="Petrzelkova K.J."/>
            <person name="Pardy F."/>
            <person name="Fuh T."/>
            <person name="Niatou-Singa F.S."/>
            <person name="Gouil Q."/>
            <person name="Baker L."/>
            <person name="Ritchie M.E."/>
            <person name="Jex A.R."/>
            <person name="Gazzola D."/>
            <person name="Li H."/>
            <person name="Toshio Fujiwara R."/>
            <person name="Zhan B."/>
            <person name="Aroian R.V."/>
            <person name="Pafco B."/>
            <person name="Schwarz E.M."/>
        </authorList>
    </citation>
    <scope>NUCLEOTIDE SEQUENCE [LARGE SCALE GENOMIC DNA]</scope>
    <source>
        <strain evidence="3 4">Aroian</strain>
        <tissue evidence="3">Whole animal</tissue>
    </source>
</reference>
<evidence type="ECO:0000259" key="2">
    <source>
        <dbReference type="PROSITE" id="PS50263"/>
    </source>
</evidence>
<evidence type="ECO:0000256" key="1">
    <source>
        <dbReference type="ARBA" id="ARBA00022801"/>
    </source>
</evidence>
<protein>
    <recommendedName>
        <fullName evidence="2">CN hydrolase domain-containing protein</fullName>
    </recommendedName>
</protein>
<name>A0ABR1CE27_NECAM</name>
<dbReference type="Gene3D" id="3.60.110.10">
    <property type="entry name" value="Carbon-nitrogen hydrolase"/>
    <property type="match status" value="1"/>
</dbReference>
<sequence>MAAQSEFESVENSLKAHLPGREYDEVRRILYGRAYPELPIPPEAKETAARHNFEIQAYEISAQEEQLRAPRKVRVACVQNSIALPTNAPIEEQRKAIHAKVGGMIETAAVAGANIVCLQETFMMPFAFCTRERLPWTEFAESAEHGPSTKFMCELAARHGIVIISPILERDESKDDVIWNAAVVISHTGKVIGKSRKNHIPRVGDFNEANYYMESTLGHPVFQTAFGKIAINICYGRHHPQNWMMYALNGAEIIFNPSATTGDLSEPLWGIEARNAAIANHCYTVAINRVGTEEFPHEFTSGNALPAHRDFGHFYGSSYIAAPDGSRTPSLSRTKDGVLLAEIDLNLCRQTKDSWCFRMTQRLDMYAKLFEKAARSDYKPNVIREINVYTDVLKSSLLLVFLQASQLGLETRTVA</sequence>
<dbReference type="PROSITE" id="PS50263">
    <property type="entry name" value="CN_HYDROLASE"/>
    <property type="match status" value="1"/>
</dbReference>
<organism evidence="3 4">
    <name type="scientific">Necator americanus</name>
    <name type="common">Human hookworm</name>
    <dbReference type="NCBI Taxonomy" id="51031"/>
    <lineage>
        <taxon>Eukaryota</taxon>
        <taxon>Metazoa</taxon>
        <taxon>Ecdysozoa</taxon>
        <taxon>Nematoda</taxon>
        <taxon>Chromadorea</taxon>
        <taxon>Rhabditida</taxon>
        <taxon>Rhabditina</taxon>
        <taxon>Rhabditomorpha</taxon>
        <taxon>Strongyloidea</taxon>
        <taxon>Ancylostomatidae</taxon>
        <taxon>Bunostominae</taxon>
        <taxon>Necator</taxon>
    </lineage>
</organism>
<evidence type="ECO:0000313" key="4">
    <source>
        <dbReference type="Proteomes" id="UP001303046"/>
    </source>
</evidence>
<gene>
    <name evidence="3" type="primary">Necator_chrII.g6862</name>
    <name evidence="3" type="ORF">RB195_019069</name>
</gene>
<accession>A0ABR1CE27</accession>
<evidence type="ECO:0000313" key="3">
    <source>
        <dbReference type="EMBL" id="KAK6736171.1"/>
    </source>
</evidence>
<dbReference type="InterPro" id="IPR036526">
    <property type="entry name" value="C-N_Hydrolase_sf"/>
</dbReference>
<dbReference type="SUPFAM" id="SSF56317">
    <property type="entry name" value="Carbon-nitrogen hydrolase"/>
    <property type="match status" value="1"/>
</dbReference>
<feature type="domain" description="CN hydrolase" evidence="2">
    <location>
        <begin position="73"/>
        <end position="345"/>
    </location>
</feature>
<dbReference type="EMBL" id="JAVFWL010000002">
    <property type="protein sequence ID" value="KAK6736171.1"/>
    <property type="molecule type" value="Genomic_DNA"/>
</dbReference>
<dbReference type="Proteomes" id="UP001303046">
    <property type="component" value="Unassembled WGS sequence"/>
</dbReference>
<dbReference type="Pfam" id="PF00795">
    <property type="entry name" value="CN_hydrolase"/>
    <property type="match status" value="1"/>
</dbReference>
<dbReference type="InterPro" id="IPR003010">
    <property type="entry name" value="C-N_Hydrolase"/>
</dbReference>
<proteinExistence type="predicted"/>
<dbReference type="InterPro" id="IPR050345">
    <property type="entry name" value="Aliph_Amidase/BUP"/>
</dbReference>